<reference evidence="2" key="1">
    <citation type="submission" date="2023-10" db="EMBL/GenBank/DDBJ databases">
        <authorList>
            <person name="Chen Y."/>
            <person name="Shah S."/>
            <person name="Dougan E. K."/>
            <person name="Thang M."/>
            <person name="Chan C."/>
        </authorList>
    </citation>
    <scope>NUCLEOTIDE SEQUENCE [LARGE SCALE GENOMIC DNA]</scope>
</reference>
<name>A0ABN9XDK8_9DINO</name>
<feature type="non-terminal residue" evidence="2">
    <location>
        <position position="1"/>
    </location>
</feature>
<keyword evidence="3" id="KW-1185">Reference proteome</keyword>
<gene>
    <name evidence="2" type="ORF">PCOR1329_LOCUS74632</name>
</gene>
<evidence type="ECO:0000313" key="2">
    <source>
        <dbReference type="EMBL" id="CAK0896052.1"/>
    </source>
</evidence>
<feature type="compositionally biased region" description="Basic residues" evidence="1">
    <location>
        <begin position="1"/>
        <end position="31"/>
    </location>
</feature>
<accession>A0ABN9XDK8</accession>
<feature type="non-terminal residue" evidence="2">
    <location>
        <position position="57"/>
    </location>
</feature>
<dbReference type="EMBL" id="CAUYUJ010020134">
    <property type="protein sequence ID" value="CAK0896052.1"/>
    <property type="molecule type" value="Genomic_DNA"/>
</dbReference>
<evidence type="ECO:0000313" key="3">
    <source>
        <dbReference type="Proteomes" id="UP001189429"/>
    </source>
</evidence>
<sequence>GSRARRSRPARRRRRRPPPPPRRPRRPRARSSPRGLCCGTTPRCGAAGAPTRWCRSR</sequence>
<feature type="region of interest" description="Disordered" evidence="1">
    <location>
        <begin position="1"/>
        <end position="57"/>
    </location>
</feature>
<dbReference type="Proteomes" id="UP001189429">
    <property type="component" value="Unassembled WGS sequence"/>
</dbReference>
<organism evidence="2 3">
    <name type="scientific">Prorocentrum cordatum</name>
    <dbReference type="NCBI Taxonomy" id="2364126"/>
    <lineage>
        <taxon>Eukaryota</taxon>
        <taxon>Sar</taxon>
        <taxon>Alveolata</taxon>
        <taxon>Dinophyceae</taxon>
        <taxon>Prorocentrales</taxon>
        <taxon>Prorocentraceae</taxon>
        <taxon>Prorocentrum</taxon>
    </lineage>
</organism>
<proteinExistence type="predicted"/>
<evidence type="ECO:0000256" key="1">
    <source>
        <dbReference type="SAM" id="MobiDB-lite"/>
    </source>
</evidence>
<protein>
    <submittedName>
        <fullName evidence="2">Uncharacterized protein</fullName>
    </submittedName>
</protein>
<comment type="caution">
    <text evidence="2">The sequence shown here is derived from an EMBL/GenBank/DDBJ whole genome shotgun (WGS) entry which is preliminary data.</text>
</comment>